<dbReference type="GO" id="GO:0043565">
    <property type="term" value="F:sequence-specific DNA binding"/>
    <property type="evidence" value="ECO:0007669"/>
    <property type="project" value="InterPro"/>
</dbReference>
<name>M7ZZ02_TRIUA</name>
<dbReference type="SUPFAM" id="SSF56801">
    <property type="entry name" value="Acetyl-CoA synthetase-like"/>
    <property type="match status" value="1"/>
</dbReference>
<dbReference type="InterPro" id="IPR003657">
    <property type="entry name" value="WRKY_dom"/>
</dbReference>
<dbReference type="GO" id="GO:0004467">
    <property type="term" value="F:long-chain fatty acid-CoA ligase activity"/>
    <property type="evidence" value="ECO:0007669"/>
    <property type="project" value="TreeGrafter"/>
</dbReference>
<dbReference type="PANTHER" id="PTHR43272:SF79">
    <property type="entry name" value="OS06G0158000 PROTEIN"/>
    <property type="match status" value="1"/>
</dbReference>
<evidence type="ECO:0000256" key="1">
    <source>
        <dbReference type="ARBA" id="ARBA00004123"/>
    </source>
</evidence>
<dbReference type="Gene3D" id="2.20.25.80">
    <property type="entry name" value="WRKY domain"/>
    <property type="match status" value="1"/>
</dbReference>
<dbReference type="SUPFAM" id="SSF118290">
    <property type="entry name" value="WRKY DNA-binding domain"/>
    <property type="match status" value="1"/>
</dbReference>
<evidence type="ECO:0000256" key="3">
    <source>
        <dbReference type="ARBA" id="ARBA00023125"/>
    </source>
</evidence>
<gene>
    <name evidence="6" type="ORF">TRIUR3_12546</name>
</gene>
<keyword evidence="4" id="KW-0804">Transcription</keyword>
<dbReference type="STRING" id="4572.M7ZZ02"/>
<evidence type="ECO:0000256" key="2">
    <source>
        <dbReference type="ARBA" id="ARBA00023015"/>
    </source>
</evidence>
<evidence type="ECO:0000256" key="4">
    <source>
        <dbReference type="ARBA" id="ARBA00023163"/>
    </source>
</evidence>
<dbReference type="PROSITE" id="PS50811">
    <property type="entry name" value="WRKY"/>
    <property type="match status" value="1"/>
</dbReference>
<dbReference type="GO" id="GO:0003700">
    <property type="term" value="F:DNA-binding transcription factor activity"/>
    <property type="evidence" value="ECO:0007669"/>
    <property type="project" value="InterPro"/>
</dbReference>
<sequence>MADDCVRSRQSSSEAMKFLVESGGAEGNAGPSYRNVLAKDTGLLQSPPGVDCLWDLFRASVEKYPSNPMLGHRPVVDGKVGDYAWMTYREVCDVVIKLAAAMSNSGVKQIWVYGNSFESFLIAVINPNQQALENWAGQNGITGNLEELCENAKIKEHFIAELAKAAKEKKLKGFEFIRAVHLDAVPFDMERDLITPTYKKKRPQMLKYYQGAIDALYKSSKKGLPRWTKKFRIPDDANLEYTPDDGFSWRKYGQKDILGAKFPRGYYRCTYRNAQGCAATRQVQRSDADLAVFDVTLNLSCKRKKESS</sequence>
<evidence type="ECO:0000256" key="5">
    <source>
        <dbReference type="ARBA" id="ARBA00023242"/>
    </source>
</evidence>
<dbReference type="AlphaFoldDB" id="M7ZZ02"/>
<dbReference type="GO" id="GO:0005634">
    <property type="term" value="C:nucleus"/>
    <property type="evidence" value="ECO:0007669"/>
    <property type="project" value="UniProtKB-SubCell"/>
</dbReference>
<dbReference type="EMBL" id="KD195518">
    <property type="protein sequence ID" value="EMS53359.1"/>
    <property type="molecule type" value="Genomic_DNA"/>
</dbReference>
<organism evidence="6">
    <name type="scientific">Triticum urartu</name>
    <name type="common">Red wild einkorn</name>
    <name type="synonym">Crithodium urartu</name>
    <dbReference type="NCBI Taxonomy" id="4572"/>
    <lineage>
        <taxon>Eukaryota</taxon>
        <taxon>Viridiplantae</taxon>
        <taxon>Streptophyta</taxon>
        <taxon>Embryophyta</taxon>
        <taxon>Tracheophyta</taxon>
        <taxon>Spermatophyta</taxon>
        <taxon>Magnoliopsida</taxon>
        <taxon>Liliopsida</taxon>
        <taxon>Poales</taxon>
        <taxon>Poaceae</taxon>
        <taxon>BOP clade</taxon>
        <taxon>Pooideae</taxon>
        <taxon>Triticodae</taxon>
        <taxon>Triticeae</taxon>
        <taxon>Triticinae</taxon>
        <taxon>Triticum</taxon>
    </lineage>
</organism>
<protein>
    <submittedName>
        <fullName evidence="6">Long chain acyl-CoA synthetase 4</fullName>
    </submittedName>
</protein>
<dbReference type="Pfam" id="PF03106">
    <property type="entry name" value="WRKY"/>
    <property type="match status" value="1"/>
</dbReference>
<reference evidence="6" key="1">
    <citation type="journal article" date="2013" name="Nature">
        <title>Draft genome of the wheat A-genome progenitor Triticum urartu.</title>
        <authorList>
            <person name="Ling H.Q."/>
            <person name="Zhao S."/>
            <person name="Liu D."/>
            <person name="Wang J."/>
            <person name="Sun H."/>
            <person name="Zhang C."/>
            <person name="Fan H."/>
            <person name="Li D."/>
            <person name="Dong L."/>
            <person name="Tao Y."/>
            <person name="Gao C."/>
            <person name="Wu H."/>
            <person name="Li Y."/>
            <person name="Cui Y."/>
            <person name="Guo X."/>
            <person name="Zheng S."/>
            <person name="Wang B."/>
            <person name="Yu K."/>
            <person name="Liang Q."/>
            <person name="Yang W."/>
            <person name="Lou X."/>
            <person name="Chen J."/>
            <person name="Feng M."/>
            <person name="Jian J."/>
            <person name="Zhang X."/>
            <person name="Luo G."/>
            <person name="Jiang Y."/>
            <person name="Liu J."/>
            <person name="Wang Z."/>
            <person name="Sha Y."/>
            <person name="Zhang B."/>
            <person name="Wu H."/>
            <person name="Tang D."/>
            <person name="Shen Q."/>
            <person name="Xue P."/>
            <person name="Zou S."/>
            <person name="Wang X."/>
            <person name="Liu X."/>
            <person name="Wang F."/>
            <person name="Yang Y."/>
            <person name="An X."/>
            <person name="Dong Z."/>
            <person name="Zhang K."/>
            <person name="Zhang X."/>
            <person name="Luo M.C."/>
            <person name="Dvorak J."/>
            <person name="Tong Y."/>
            <person name="Wang J."/>
            <person name="Yang H."/>
            <person name="Li Z."/>
            <person name="Wang D."/>
            <person name="Zhang A."/>
            <person name="Wang J."/>
        </authorList>
    </citation>
    <scope>NUCLEOTIDE SEQUENCE</scope>
</reference>
<evidence type="ECO:0000313" key="6">
    <source>
        <dbReference type="EMBL" id="EMS53359.1"/>
    </source>
</evidence>
<dbReference type="SMART" id="SM00774">
    <property type="entry name" value="WRKY"/>
    <property type="match status" value="1"/>
</dbReference>
<keyword evidence="3" id="KW-0238">DNA-binding</keyword>
<dbReference type="GO" id="GO:0016020">
    <property type="term" value="C:membrane"/>
    <property type="evidence" value="ECO:0007669"/>
    <property type="project" value="TreeGrafter"/>
</dbReference>
<dbReference type="GO" id="GO:0005783">
    <property type="term" value="C:endoplasmic reticulum"/>
    <property type="evidence" value="ECO:0007669"/>
    <property type="project" value="TreeGrafter"/>
</dbReference>
<proteinExistence type="predicted"/>
<accession>M7ZZ02</accession>
<dbReference type="InterPro" id="IPR036576">
    <property type="entry name" value="WRKY_dom_sf"/>
</dbReference>
<keyword evidence="5" id="KW-0539">Nucleus</keyword>
<dbReference type="eggNOG" id="KOG1256">
    <property type="taxonomic scope" value="Eukaryota"/>
</dbReference>
<comment type="subcellular location">
    <subcellularLocation>
        <location evidence="1">Nucleus</location>
    </subcellularLocation>
</comment>
<keyword evidence="2" id="KW-0805">Transcription regulation</keyword>
<dbReference type="PANTHER" id="PTHR43272">
    <property type="entry name" value="LONG-CHAIN-FATTY-ACID--COA LIGASE"/>
    <property type="match status" value="1"/>
</dbReference>